<gene>
    <name evidence="1" type="ORF">BT96DRAFT_1009344</name>
</gene>
<protein>
    <submittedName>
        <fullName evidence="1">Uncharacterized protein</fullName>
    </submittedName>
</protein>
<name>A0A6A4GD37_9AGAR</name>
<organism evidence="1 2">
    <name type="scientific">Gymnopus androsaceus JB14</name>
    <dbReference type="NCBI Taxonomy" id="1447944"/>
    <lineage>
        <taxon>Eukaryota</taxon>
        <taxon>Fungi</taxon>
        <taxon>Dikarya</taxon>
        <taxon>Basidiomycota</taxon>
        <taxon>Agaricomycotina</taxon>
        <taxon>Agaricomycetes</taxon>
        <taxon>Agaricomycetidae</taxon>
        <taxon>Agaricales</taxon>
        <taxon>Marasmiineae</taxon>
        <taxon>Omphalotaceae</taxon>
        <taxon>Gymnopus</taxon>
    </lineage>
</organism>
<evidence type="ECO:0000313" key="1">
    <source>
        <dbReference type="EMBL" id="KAE9383325.1"/>
    </source>
</evidence>
<accession>A0A6A4GD37</accession>
<reference evidence="1" key="1">
    <citation type="journal article" date="2019" name="Environ. Microbiol.">
        <title>Fungal ecological strategies reflected in gene transcription - a case study of two litter decomposers.</title>
        <authorList>
            <person name="Barbi F."/>
            <person name="Kohler A."/>
            <person name="Barry K."/>
            <person name="Baskaran P."/>
            <person name="Daum C."/>
            <person name="Fauchery L."/>
            <person name="Ihrmark K."/>
            <person name="Kuo A."/>
            <person name="LaButti K."/>
            <person name="Lipzen A."/>
            <person name="Morin E."/>
            <person name="Grigoriev I.V."/>
            <person name="Henrissat B."/>
            <person name="Lindahl B."/>
            <person name="Martin F."/>
        </authorList>
    </citation>
    <scope>NUCLEOTIDE SEQUENCE</scope>
    <source>
        <strain evidence="1">JB14</strain>
    </source>
</reference>
<evidence type="ECO:0000313" key="2">
    <source>
        <dbReference type="Proteomes" id="UP000799118"/>
    </source>
</evidence>
<dbReference type="AlphaFoldDB" id="A0A6A4GD37"/>
<sequence>MDLDLGFDMEVNLNLSMGRSKRQLKHQQPRLTFDLLDAILTWLGAAIHIPDYIDEVATEDAMNLFLSIFELVTYGADDIALEQLAAWQRYLAMNYSNRQRNLVMDMVSEVEDMLYKDGAAEADLLIESNKLQQCNKWRYILETTLLDVHDVDVTSLYRQIKPYLLDLRKNQVNWESAMFNNTLRTIIQKTLDLWEVVDDTNDHAFDHRVKHCEQCKNLPADKKCVQRVPVHLNDDVEFVNKWEGVGLTRVSEAQQMQPHSKGQKNI</sequence>
<proteinExistence type="predicted"/>
<keyword evidence="2" id="KW-1185">Reference proteome</keyword>
<dbReference type="Proteomes" id="UP000799118">
    <property type="component" value="Unassembled WGS sequence"/>
</dbReference>
<dbReference type="EMBL" id="ML770550">
    <property type="protein sequence ID" value="KAE9383325.1"/>
    <property type="molecule type" value="Genomic_DNA"/>
</dbReference>